<dbReference type="SUPFAM" id="SSF100950">
    <property type="entry name" value="NagB/RpiA/CoA transferase-like"/>
    <property type="match status" value="1"/>
</dbReference>
<evidence type="ECO:0000256" key="1">
    <source>
        <dbReference type="ARBA" id="ARBA00010466"/>
    </source>
</evidence>
<feature type="domain" description="Sugar-binding" evidence="5">
    <location>
        <begin position="64"/>
        <end position="312"/>
    </location>
</feature>
<keyword evidence="3 6" id="KW-0238">DNA-binding</keyword>
<dbReference type="InterPro" id="IPR037171">
    <property type="entry name" value="NagB/RpiA_transferase-like"/>
</dbReference>
<keyword evidence="4" id="KW-0804">Transcription</keyword>
<keyword evidence="2" id="KW-0805">Transcription regulation</keyword>
<dbReference type="AlphaFoldDB" id="A0A420XK53"/>
<evidence type="ECO:0000256" key="3">
    <source>
        <dbReference type="ARBA" id="ARBA00023125"/>
    </source>
</evidence>
<name>A0A420XK53_9ACTN</name>
<dbReference type="GO" id="GO:0003677">
    <property type="term" value="F:DNA binding"/>
    <property type="evidence" value="ECO:0007669"/>
    <property type="project" value="UniProtKB-KW"/>
</dbReference>
<keyword evidence="7" id="KW-1185">Reference proteome</keyword>
<dbReference type="InParanoid" id="A0A420XK53"/>
<evidence type="ECO:0000259" key="5">
    <source>
        <dbReference type="Pfam" id="PF04198"/>
    </source>
</evidence>
<dbReference type="Proteomes" id="UP000281955">
    <property type="component" value="Unassembled WGS sequence"/>
</dbReference>
<dbReference type="Gene3D" id="1.10.10.10">
    <property type="entry name" value="Winged helix-like DNA-binding domain superfamily/Winged helix DNA-binding domain"/>
    <property type="match status" value="1"/>
</dbReference>
<dbReference type="InterPro" id="IPR036388">
    <property type="entry name" value="WH-like_DNA-bd_sf"/>
</dbReference>
<evidence type="ECO:0000313" key="7">
    <source>
        <dbReference type="Proteomes" id="UP000281955"/>
    </source>
</evidence>
<dbReference type="GO" id="GO:0030246">
    <property type="term" value="F:carbohydrate binding"/>
    <property type="evidence" value="ECO:0007669"/>
    <property type="project" value="InterPro"/>
</dbReference>
<evidence type="ECO:0000313" key="6">
    <source>
        <dbReference type="EMBL" id="RKS68502.1"/>
    </source>
</evidence>
<comment type="caution">
    <text evidence="6">The sequence shown here is derived from an EMBL/GenBank/DDBJ whole genome shotgun (WGS) entry which is preliminary data.</text>
</comment>
<dbReference type="InterPro" id="IPR051054">
    <property type="entry name" value="SorC_transcr_regulators"/>
</dbReference>
<dbReference type="Pfam" id="PF04198">
    <property type="entry name" value="Sugar-bind"/>
    <property type="match status" value="1"/>
</dbReference>
<dbReference type="InterPro" id="IPR007324">
    <property type="entry name" value="Sugar-bd_dom_put"/>
</dbReference>
<dbReference type="RefSeq" id="WP_231122015.1">
    <property type="nucleotide sequence ID" value="NZ_RBWV01000016.1"/>
</dbReference>
<reference evidence="6 7" key="1">
    <citation type="submission" date="2018-10" db="EMBL/GenBank/DDBJ databases">
        <title>Genomic Encyclopedia of Archaeal and Bacterial Type Strains, Phase II (KMG-II): from individual species to whole genera.</title>
        <authorList>
            <person name="Goeker M."/>
        </authorList>
    </citation>
    <scope>NUCLEOTIDE SEQUENCE [LARGE SCALE GENOMIC DNA]</scope>
    <source>
        <strain evidence="6 7">RP-AC37</strain>
    </source>
</reference>
<sequence>MSVPGPSSLVLTASVARRYYLDGRSKIEIAEEFGLSRFKVARLIDTARSTGLVRIEFHFPGELDLDLSSRLQTAFGLRHSVVVDSPEDDPEVLRQHLGRAAADLLSEVVTAEDVLGLAWARSLMAMRTALTSLAPCEVVQLTGALSRPDVDESAIELVRDVARKGNGPAFFFYAPMILPDAATAAVLRRQLEIERAMKRYPRVTVAVVGVGSWEPRHSTVVDALTPAERREIRALGVRAELSGIQIDEQGDPVATPLTDRTIGITAEQLRAVPDVVGIVYDSSKAAAVRAALRGGYLKSLVTHASMARELLAGADDPR</sequence>
<evidence type="ECO:0000256" key="4">
    <source>
        <dbReference type="ARBA" id="ARBA00023163"/>
    </source>
</evidence>
<proteinExistence type="inferred from homology"/>
<dbReference type="Gene3D" id="3.40.50.1360">
    <property type="match status" value="1"/>
</dbReference>
<comment type="similarity">
    <text evidence="1">Belongs to the SorC transcriptional regulatory family.</text>
</comment>
<organism evidence="6 7">
    <name type="scientific">Motilibacter peucedani</name>
    <dbReference type="NCBI Taxonomy" id="598650"/>
    <lineage>
        <taxon>Bacteria</taxon>
        <taxon>Bacillati</taxon>
        <taxon>Actinomycetota</taxon>
        <taxon>Actinomycetes</taxon>
        <taxon>Motilibacterales</taxon>
        <taxon>Motilibacteraceae</taxon>
        <taxon>Motilibacter</taxon>
    </lineage>
</organism>
<protein>
    <submittedName>
        <fullName evidence="6">DNA-binding transcriptional regulator LsrR (DeoR family)</fullName>
    </submittedName>
</protein>
<dbReference type="PANTHER" id="PTHR34294:SF1">
    <property type="entry name" value="TRANSCRIPTIONAL REGULATOR LSRR"/>
    <property type="match status" value="1"/>
</dbReference>
<dbReference type="PANTHER" id="PTHR34294">
    <property type="entry name" value="TRANSCRIPTIONAL REGULATOR-RELATED"/>
    <property type="match status" value="1"/>
</dbReference>
<evidence type="ECO:0000256" key="2">
    <source>
        <dbReference type="ARBA" id="ARBA00023015"/>
    </source>
</evidence>
<dbReference type="EMBL" id="RBWV01000016">
    <property type="protein sequence ID" value="RKS68502.1"/>
    <property type="molecule type" value="Genomic_DNA"/>
</dbReference>
<accession>A0A420XK53</accession>
<gene>
    <name evidence="6" type="ORF">CLV35_3629</name>
</gene>